<reference evidence="2" key="1">
    <citation type="submission" date="2021-12" db="EMBL/GenBank/DDBJ databases">
        <title>Black yeast isolated from Biological Soil Crust.</title>
        <authorList>
            <person name="Kurbessoian T."/>
        </authorList>
    </citation>
    <scope>NUCLEOTIDE SEQUENCE</scope>
    <source>
        <strain evidence="2">CCFEE 5208</strain>
    </source>
</reference>
<dbReference type="Proteomes" id="UP001168146">
    <property type="component" value="Unassembled WGS sequence"/>
</dbReference>
<feature type="region of interest" description="Disordered" evidence="1">
    <location>
        <begin position="1"/>
        <end position="20"/>
    </location>
</feature>
<name>A0AAN6G1G3_9PEZI</name>
<dbReference type="EMBL" id="JASUXU010000001">
    <property type="protein sequence ID" value="KAK0328300.1"/>
    <property type="molecule type" value="Genomic_DNA"/>
</dbReference>
<dbReference type="AlphaFoldDB" id="A0AAN6G1G3"/>
<evidence type="ECO:0000256" key="1">
    <source>
        <dbReference type="SAM" id="MobiDB-lite"/>
    </source>
</evidence>
<evidence type="ECO:0000313" key="2">
    <source>
        <dbReference type="EMBL" id="KAK0328300.1"/>
    </source>
</evidence>
<evidence type="ECO:0000313" key="3">
    <source>
        <dbReference type="Proteomes" id="UP001168146"/>
    </source>
</evidence>
<proteinExistence type="predicted"/>
<comment type="caution">
    <text evidence="2">The sequence shown here is derived from an EMBL/GenBank/DDBJ whole genome shotgun (WGS) entry which is preliminary data.</text>
</comment>
<protein>
    <submittedName>
        <fullName evidence="2">Uncharacterized protein</fullName>
    </submittedName>
</protein>
<sequence length="221" mass="24556">MSSLSDGESHEAHPEASMAAETVSTINSGDNDVEIDPVSFFSLPAEIRVQIYDYFFADINTRYLRRGEKLESGVRDILSFSRSPTEPKLGFALIKACDLFPGLMRTSARIRIEATPQYCEILDRVAADLYSRIATAEASDRKLKALGSKLEASTAEWHAGIGRAVLVVMAMEPSRSLEVKLERVESVLWSLLEPKGVLTACDSVRQRRQAWLGQLQYRLGS</sequence>
<organism evidence="2 3">
    <name type="scientific">Friedmanniomyces endolithicus</name>
    <dbReference type="NCBI Taxonomy" id="329885"/>
    <lineage>
        <taxon>Eukaryota</taxon>
        <taxon>Fungi</taxon>
        <taxon>Dikarya</taxon>
        <taxon>Ascomycota</taxon>
        <taxon>Pezizomycotina</taxon>
        <taxon>Dothideomycetes</taxon>
        <taxon>Dothideomycetidae</taxon>
        <taxon>Mycosphaerellales</taxon>
        <taxon>Teratosphaeriaceae</taxon>
        <taxon>Friedmanniomyces</taxon>
    </lineage>
</organism>
<accession>A0AAN6G1G3</accession>
<gene>
    <name evidence="2" type="ORF">LTR82_000230</name>
</gene>